<keyword evidence="2" id="KW-1185">Reference proteome</keyword>
<comment type="caution">
    <text evidence="1">The sequence shown here is derived from an EMBL/GenBank/DDBJ whole genome shotgun (WGS) entry which is preliminary data.</text>
</comment>
<organism evidence="1 2">
    <name type="scientific">Lipomyces kononenkoae</name>
    <name type="common">Yeast</name>
    <dbReference type="NCBI Taxonomy" id="34357"/>
    <lineage>
        <taxon>Eukaryota</taxon>
        <taxon>Fungi</taxon>
        <taxon>Dikarya</taxon>
        <taxon>Ascomycota</taxon>
        <taxon>Saccharomycotina</taxon>
        <taxon>Lipomycetes</taxon>
        <taxon>Lipomycetales</taxon>
        <taxon>Lipomycetaceae</taxon>
        <taxon>Lipomyces</taxon>
    </lineage>
</organism>
<name>A0ACC3T7C0_LIPKO</name>
<dbReference type="Proteomes" id="UP001433508">
    <property type="component" value="Unassembled WGS sequence"/>
</dbReference>
<reference evidence="2" key="1">
    <citation type="journal article" date="2024" name="Front. Bioeng. Biotechnol.">
        <title>Genome-scale model development and genomic sequencing of the oleaginous clade Lipomyces.</title>
        <authorList>
            <person name="Czajka J.J."/>
            <person name="Han Y."/>
            <person name="Kim J."/>
            <person name="Mondo S.J."/>
            <person name="Hofstad B.A."/>
            <person name="Robles A."/>
            <person name="Haridas S."/>
            <person name="Riley R."/>
            <person name="LaButti K."/>
            <person name="Pangilinan J."/>
            <person name="Andreopoulos W."/>
            <person name="Lipzen A."/>
            <person name="Yan J."/>
            <person name="Wang M."/>
            <person name="Ng V."/>
            <person name="Grigoriev I.V."/>
            <person name="Spatafora J.W."/>
            <person name="Magnuson J.K."/>
            <person name="Baker S.E."/>
            <person name="Pomraning K.R."/>
        </authorList>
    </citation>
    <scope>NUCLEOTIDE SEQUENCE [LARGE SCALE GENOMIC DNA]</scope>
    <source>
        <strain evidence="2">CBS 7786</strain>
    </source>
</reference>
<proteinExistence type="predicted"/>
<evidence type="ECO:0000313" key="1">
    <source>
        <dbReference type="EMBL" id="KAK9238777.1"/>
    </source>
</evidence>
<protein>
    <submittedName>
        <fullName evidence="1">Uncharacterized protein</fullName>
    </submittedName>
</protein>
<accession>A0ACC3T7C0</accession>
<sequence>MQMPTPLRQLRSSWRSFLNVQAIIFVTLACSTLSHSVDSRRLSRASLQTNEVDCIDALSLHVSSRIAQFCSDNPGLGSV</sequence>
<evidence type="ECO:0000313" key="2">
    <source>
        <dbReference type="Proteomes" id="UP001433508"/>
    </source>
</evidence>
<gene>
    <name evidence="1" type="ORF">V1525DRAFT_400007</name>
</gene>
<dbReference type="EMBL" id="MU971352">
    <property type="protein sequence ID" value="KAK9238777.1"/>
    <property type="molecule type" value="Genomic_DNA"/>
</dbReference>